<feature type="signal peptide" evidence="8">
    <location>
        <begin position="1"/>
        <end position="19"/>
    </location>
</feature>
<proteinExistence type="inferred from homology"/>
<dbReference type="Gene3D" id="1.10.1380.10">
    <property type="entry name" value="Neutral endopeptidase , domain2"/>
    <property type="match status" value="1"/>
</dbReference>
<organism evidence="10 11">
    <name type="scientific">Tigriopus californicus</name>
    <name type="common">Marine copepod</name>
    <dbReference type="NCBI Taxonomy" id="6832"/>
    <lineage>
        <taxon>Eukaryota</taxon>
        <taxon>Metazoa</taxon>
        <taxon>Ecdysozoa</taxon>
        <taxon>Arthropoda</taxon>
        <taxon>Crustacea</taxon>
        <taxon>Multicrustacea</taxon>
        <taxon>Hexanauplia</taxon>
        <taxon>Copepoda</taxon>
        <taxon>Harpacticoida</taxon>
        <taxon>Harpacticidae</taxon>
        <taxon>Tigriopus</taxon>
    </lineage>
</organism>
<protein>
    <recommendedName>
        <fullName evidence="9">Peptidase M13 N-terminal domain-containing protein</fullName>
    </recommendedName>
</protein>
<comment type="cofactor">
    <cofactor evidence="1">
        <name>Zn(2+)</name>
        <dbReference type="ChEBI" id="CHEBI:29105"/>
    </cofactor>
</comment>
<keyword evidence="3" id="KW-0645">Protease</keyword>
<dbReference type="InterPro" id="IPR018497">
    <property type="entry name" value="Peptidase_M13_C"/>
</dbReference>
<evidence type="ECO:0000313" key="10">
    <source>
        <dbReference type="EMBL" id="TRY68824.1"/>
    </source>
</evidence>
<dbReference type="AlphaFoldDB" id="A0A553NTS3"/>
<dbReference type="InterPro" id="IPR000718">
    <property type="entry name" value="Peptidase_M13"/>
</dbReference>
<dbReference type="PRINTS" id="PR00786">
    <property type="entry name" value="NEPRILYSIN"/>
</dbReference>
<comment type="similarity">
    <text evidence="2">Belongs to the peptidase M13 family.</text>
</comment>
<evidence type="ECO:0000256" key="4">
    <source>
        <dbReference type="ARBA" id="ARBA00022723"/>
    </source>
</evidence>
<dbReference type="GO" id="GO:0004222">
    <property type="term" value="F:metalloendopeptidase activity"/>
    <property type="evidence" value="ECO:0007669"/>
    <property type="project" value="InterPro"/>
</dbReference>
<comment type="caution">
    <text evidence="10">The sequence shown here is derived from an EMBL/GenBank/DDBJ whole genome shotgun (WGS) entry which is preliminary data.</text>
</comment>
<dbReference type="InterPro" id="IPR042089">
    <property type="entry name" value="Peptidase_M13_dom_2"/>
</dbReference>
<keyword evidence="7" id="KW-0482">Metalloprotease</keyword>
<evidence type="ECO:0000256" key="8">
    <source>
        <dbReference type="SAM" id="SignalP"/>
    </source>
</evidence>
<dbReference type="Pfam" id="PF05649">
    <property type="entry name" value="Peptidase_M13_N"/>
    <property type="match status" value="1"/>
</dbReference>
<evidence type="ECO:0000256" key="5">
    <source>
        <dbReference type="ARBA" id="ARBA00022801"/>
    </source>
</evidence>
<evidence type="ECO:0000259" key="9">
    <source>
        <dbReference type="Pfam" id="PF05649"/>
    </source>
</evidence>
<dbReference type="InterPro" id="IPR024079">
    <property type="entry name" value="MetalloPept_cat_dom_sf"/>
</dbReference>
<gene>
    <name evidence="10" type="ORF">TCAL_06186</name>
</gene>
<dbReference type="OMA" id="REPYNKD"/>
<sequence length="641" mass="74077">MGRIRLIFLWFVVVDKSFCATIPLGDEDVHKELCLTKTCIQLTSQLFDNMNLNADPCHDFYEFTCGNFVRTKEIPEHKGLVDGFERVNNLFEQQGKALLEKEQSEGDWEIFKHFRTHYKACMNESAIEEKSLTLIKTKLESLGGWPILKGEDWSDEDFYLEDYLVTAIQEGFRSFSLFEISVEIDEKTNDSHVIKLDQAMFGISREFLAQGRQERTVQAYRKYMNETAQHFGVKSENLDELDKVLDLEIELAGIALSRENRSNPILRYNEFIAEEIPSTIVPSWPQLMQKIFQNETITGEEKVVIKDLDYFRNLESVLEGYSRRNLANFLGWTMIKNLDSYLDSFILDKKQELEAILKGKKSQPLRWKRCVKAVGFNNYDPKSFQIGVGSMHVLEYFPPKAKEIVEDMLRRIRATFSDLIVNSNWMDDATIGEAQAKLDRMDQMIGYPDELLDEEKVTSLYEGLENYGAVGVAIGHEITHGFDNSGRKFDLDGKLRNWWTNDTDKAFDVKKECLVDLYEGFEVKQVGKNVNGRLTLGENIADFGGVRSSHMAFEKYLTENNETQVLPGLPFTPLQLYWIFFGQSWCTVARDEKIRDNLLNDDHSPPQFRINGPLSNYEGFAKDFGCKPSDQMVQETQCRIW</sequence>
<evidence type="ECO:0000256" key="7">
    <source>
        <dbReference type="ARBA" id="ARBA00023049"/>
    </source>
</evidence>
<name>A0A553NTS3_TIGCA</name>
<dbReference type="GO" id="GO:0005886">
    <property type="term" value="C:plasma membrane"/>
    <property type="evidence" value="ECO:0007669"/>
    <property type="project" value="TreeGrafter"/>
</dbReference>
<dbReference type="InterPro" id="IPR008753">
    <property type="entry name" value="Peptidase_M13_N"/>
</dbReference>
<dbReference type="GO" id="GO:0046872">
    <property type="term" value="F:metal ion binding"/>
    <property type="evidence" value="ECO:0007669"/>
    <property type="project" value="UniProtKB-KW"/>
</dbReference>
<keyword evidence="4" id="KW-0479">Metal-binding</keyword>
<dbReference type="EMBL" id="VCGU01000010">
    <property type="protein sequence ID" value="TRY68824.1"/>
    <property type="molecule type" value="Genomic_DNA"/>
</dbReference>
<keyword evidence="8" id="KW-0732">Signal</keyword>
<dbReference type="SUPFAM" id="SSF55486">
    <property type="entry name" value="Metalloproteases ('zincins'), catalytic domain"/>
    <property type="match status" value="1"/>
</dbReference>
<keyword evidence="6" id="KW-0862">Zinc</keyword>
<keyword evidence="11" id="KW-1185">Reference proteome</keyword>
<dbReference type="Gene3D" id="3.40.390.10">
    <property type="entry name" value="Collagenase (Catalytic Domain)"/>
    <property type="match status" value="2"/>
</dbReference>
<dbReference type="CDD" id="cd08662">
    <property type="entry name" value="M13"/>
    <property type="match status" value="1"/>
</dbReference>
<evidence type="ECO:0000256" key="6">
    <source>
        <dbReference type="ARBA" id="ARBA00022833"/>
    </source>
</evidence>
<keyword evidence="5" id="KW-0378">Hydrolase</keyword>
<feature type="chain" id="PRO_5022245183" description="Peptidase M13 N-terminal domain-containing protein" evidence="8">
    <location>
        <begin position="20"/>
        <end position="641"/>
    </location>
</feature>
<evidence type="ECO:0000256" key="2">
    <source>
        <dbReference type="ARBA" id="ARBA00007357"/>
    </source>
</evidence>
<dbReference type="GO" id="GO:0016485">
    <property type="term" value="P:protein processing"/>
    <property type="evidence" value="ECO:0007669"/>
    <property type="project" value="TreeGrafter"/>
</dbReference>
<dbReference type="PANTHER" id="PTHR11733">
    <property type="entry name" value="ZINC METALLOPROTEASE FAMILY M13 NEPRILYSIN-RELATED"/>
    <property type="match status" value="1"/>
</dbReference>
<dbReference type="Proteomes" id="UP000318571">
    <property type="component" value="Chromosome 1"/>
</dbReference>
<feature type="domain" description="Peptidase M13 N-terminal" evidence="9">
    <location>
        <begin position="56"/>
        <end position="448"/>
    </location>
</feature>
<evidence type="ECO:0000313" key="11">
    <source>
        <dbReference type="Proteomes" id="UP000318571"/>
    </source>
</evidence>
<evidence type="ECO:0000256" key="1">
    <source>
        <dbReference type="ARBA" id="ARBA00001947"/>
    </source>
</evidence>
<accession>A0A553NTS3</accession>
<dbReference type="PANTHER" id="PTHR11733:SF167">
    <property type="entry name" value="FI17812P1-RELATED"/>
    <property type="match status" value="1"/>
</dbReference>
<evidence type="ECO:0000256" key="3">
    <source>
        <dbReference type="ARBA" id="ARBA00022670"/>
    </source>
</evidence>
<reference evidence="10 11" key="1">
    <citation type="journal article" date="2018" name="Nat. Ecol. Evol.">
        <title>Genomic signatures of mitonuclear coevolution across populations of Tigriopus californicus.</title>
        <authorList>
            <person name="Barreto F.S."/>
            <person name="Watson E.T."/>
            <person name="Lima T.G."/>
            <person name="Willett C.S."/>
            <person name="Edmands S."/>
            <person name="Li W."/>
            <person name="Burton R.S."/>
        </authorList>
    </citation>
    <scope>NUCLEOTIDE SEQUENCE [LARGE SCALE GENOMIC DNA]</scope>
    <source>
        <strain evidence="10 11">San Diego</strain>
    </source>
</reference>
<dbReference type="PROSITE" id="PS51885">
    <property type="entry name" value="NEPRILYSIN"/>
    <property type="match status" value="1"/>
</dbReference>